<feature type="domain" description="Tudor" evidence="4">
    <location>
        <begin position="343"/>
        <end position="403"/>
    </location>
</feature>
<dbReference type="GO" id="GO:0005739">
    <property type="term" value="C:mitochondrion"/>
    <property type="evidence" value="ECO:0007669"/>
    <property type="project" value="UniProtKB-ARBA"/>
</dbReference>
<proteinExistence type="predicted"/>
<dbReference type="CDD" id="cd20407">
    <property type="entry name" value="Tudor_AKAP1"/>
    <property type="match status" value="1"/>
</dbReference>
<evidence type="ECO:0000313" key="5">
    <source>
        <dbReference type="EMBL" id="CDW26818.1"/>
    </source>
</evidence>
<dbReference type="InterPro" id="IPR050621">
    <property type="entry name" value="Tudor_domain_containing"/>
</dbReference>
<keyword evidence="3" id="KW-0812">Transmembrane</keyword>
<dbReference type="GO" id="GO:0010468">
    <property type="term" value="P:regulation of gene expression"/>
    <property type="evidence" value="ECO:0007669"/>
    <property type="project" value="UniProtKB-ARBA"/>
</dbReference>
<dbReference type="SUPFAM" id="SSF63748">
    <property type="entry name" value="Tudor/PWWP/MBT"/>
    <property type="match status" value="1"/>
</dbReference>
<dbReference type="Gene3D" id="2.40.50.90">
    <property type="match status" value="1"/>
</dbReference>
<feature type="transmembrane region" description="Helical" evidence="3">
    <location>
        <begin position="31"/>
        <end position="49"/>
    </location>
</feature>
<dbReference type="PANTHER" id="PTHR22948:SF65">
    <property type="entry name" value="A-KINASE ANCHORING PROTEIN 1"/>
    <property type="match status" value="1"/>
</dbReference>
<dbReference type="PROSITE" id="PS50084">
    <property type="entry name" value="KH_TYPE_1"/>
    <property type="match status" value="1"/>
</dbReference>
<dbReference type="SMART" id="SM00333">
    <property type="entry name" value="TUDOR"/>
    <property type="match status" value="1"/>
</dbReference>
<feature type="region of interest" description="Disordered" evidence="2">
    <location>
        <begin position="107"/>
        <end position="165"/>
    </location>
</feature>
<evidence type="ECO:0000259" key="4">
    <source>
        <dbReference type="PROSITE" id="PS50304"/>
    </source>
</evidence>
<evidence type="ECO:0000256" key="1">
    <source>
        <dbReference type="PROSITE-ProRule" id="PRU00117"/>
    </source>
</evidence>
<dbReference type="Gene3D" id="2.30.30.140">
    <property type="match status" value="1"/>
</dbReference>
<dbReference type="SUPFAM" id="SSF54791">
    <property type="entry name" value="Eukaryotic type KH-domain (KH-domain type I)"/>
    <property type="match status" value="1"/>
</dbReference>
<dbReference type="Gene3D" id="3.30.1370.10">
    <property type="entry name" value="K Homology domain, type 1"/>
    <property type="match status" value="1"/>
</dbReference>
<dbReference type="EMBL" id="HACA01009457">
    <property type="protein sequence ID" value="CDW26818.1"/>
    <property type="molecule type" value="Transcribed_RNA"/>
</dbReference>
<dbReference type="AlphaFoldDB" id="A0A0K2TL92"/>
<evidence type="ECO:0000256" key="3">
    <source>
        <dbReference type="SAM" id="Phobius"/>
    </source>
</evidence>
<dbReference type="Pfam" id="PF00013">
    <property type="entry name" value="KH_1"/>
    <property type="match status" value="1"/>
</dbReference>
<organism evidence="5">
    <name type="scientific">Lepeophtheirus salmonis</name>
    <name type="common">Salmon louse</name>
    <name type="synonym">Caligus salmonis</name>
    <dbReference type="NCBI Taxonomy" id="72036"/>
    <lineage>
        <taxon>Eukaryota</taxon>
        <taxon>Metazoa</taxon>
        <taxon>Ecdysozoa</taxon>
        <taxon>Arthropoda</taxon>
        <taxon>Crustacea</taxon>
        <taxon>Multicrustacea</taxon>
        <taxon>Hexanauplia</taxon>
        <taxon>Copepoda</taxon>
        <taxon>Siphonostomatoida</taxon>
        <taxon>Caligidae</taxon>
        <taxon>Lepeophtheirus</taxon>
    </lineage>
</organism>
<dbReference type="InterPro" id="IPR004088">
    <property type="entry name" value="KH_dom_type_1"/>
</dbReference>
<protein>
    <recommendedName>
        <fullName evidence="4">Tudor domain-containing protein</fullName>
    </recommendedName>
</protein>
<dbReference type="InterPro" id="IPR004087">
    <property type="entry name" value="KH_dom"/>
</dbReference>
<accession>A0A0K2TL92</accession>
<name>A0A0K2TL92_LEPSM</name>
<sequence length="441" mass="48776">MLGGLSERVRGISYQGLIGIRGIISWFPTRNLFLVTGVVLGGTAAYYSYQFFHLARPKRKADLSLEEEEDIILGEKEEMEMESSAWVQVLSADEKIPEGKAQILLKEEGEGSSCKDPEGRTSDVGGSSIGGEDEDEVGRTTEGLSSSSQCSDSGRGSEVDGDIPPPASSDDFFAYHFYVPSRHCGRFIGSKGSNIKTLKTLSKCRIVLKDLYESATESSSSTKTLRNKKPNPLANPPQLCIIEGRRSAIEKCIGLIQSKFSLANDFTMEQVNLPGNSFWSNRCSPGLSLASEMTDNVSVCAIVSPAHVFVQLPSHPSYASLEQLNSCMSKCYEQLDTPTLLRPIEPGVICVARTTPEHDWWRVQVVSYDENMDICDIKFLDYGGFLTVHASQLRQIRTDYLSLPFQAIEVYLANLIPPKPQFEWPLDSGSQMEDILFYKVS</sequence>
<dbReference type="PROSITE" id="PS50304">
    <property type="entry name" value="TUDOR"/>
    <property type="match status" value="1"/>
</dbReference>
<dbReference type="InterPro" id="IPR036612">
    <property type="entry name" value="KH_dom_type_1_sf"/>
</dbReference>
<dbReference type="GO" id="GO:0003723">
    <property type="term" value="F:RNA binding"/>
    <property type="evidence" value="ECO:0007669"/>
    <property type="project" value="UniProtKB-UniRule"/>
</dbReference>
<feature type="compositionally biased region" description="Basic and acidic residues" evidence="2">
    <location>
        <begin position="107"/>
        <end position="121"/>
    </location>
</feature>
<dbReference type="OrthoDB" id="10069557at2759"/>
<keyword evidence="3" id="KW-0472">Membrane</keyword>
<keyword evidence="1" id="KW-0694">RNA-binding</keyword>
<dbReference type="InterPro" id="IPR035437">
    <property type="entry name" value="SNase_OB-fold_sf"/>
</dbReference>
<feature type="compositionally biased region" description="Low complexity" evidence="2">
    <location>
        <begin position="143"/>
        <end position="156"/>
    </location>
</feature>
<dbReference type="Pfam" id="PF00567">
    <property type="entry name" value="TUDOR"/>
    <property type="match status" value="1"/>
</dbReference>
<evidence type="ECO:0000256" key="2">
    <source>
        <dbReference type="SAM" id="MobiDB-lite"/>
    </source>
</evidence>
<dbReference type="PANTHER" id="PTHR22948">
    <property type="entry name" value="TUDOR DOMAIN CONTAINING PROTEIN"/>
    <property type="match status" value="1"/>
</dbReference>
<reference evidence="5" key="1">
    <citation type="submission" date="2014-05" db="EMBL/GenBank/DDBJ databases">
        <authorList>
            <person name="Chronopoulou M."/>
        </authorList>
    </citation>
    <scope>NUCLEOTIDE SEQUENCE</scope>
    <source>
        <tissue evidence="5">Whole organism</tissue>
    </source>
</reference>
<dbReference type="InterPro" id="IPR047367">
    <property type="entry name" value="Tudor_AKAP1"/>
</dbReference>
<dbReference type="InterPro" id="IPR002999">
    <property type="entry name" value="Tudor"/>
</dbReference>
<keyword evidence="3" id="KW-1133">Transmembrane helix</keyword>
<dbReference type="SMART" id="SM00322">
    <property type="entry name" value="KH"/>
    <property type="match status" value="1"/>
</dbReference>